<protein>
    <submittedName>
        <fullName evidence="1">Uncharacterized protein</fullName>
    </submittedName>
</protein>
<dbReference type="EMBL" id="JANAKD010000331">
    <property type="protein sequence ID" value="KAJ3494921.1"/>
    <property type="molecule type" value="Genomic_DNA"/>
</dbReference>
<proteinExistence type="predicted"/>
<evidence type="ECO:0000313" key="1">
    <source>
        <dbReference type="EMBL" id="KAJ3494921.1"/>
    </source>
</evidence>
<sequence length="521" mass="56553">MKLRFCLFSFLSGSFVLGHTSDNIANAPIATTRQGLVRGSSVHDRVNAFLGIPFALPPVGTLRFMPPQPLEEIESTGNASVRDATKFGPVCHQFHYRTVMGDALVETSGQSEDCLTLNVFVPKTEASSKHCRRLPVFVWSFGGAFGEGGGSMPLFDPTGFVAESQDIIVVTWNYRLNIFGFPNSPALDAQNLGIRDQRVALEWVRDNIAGFGGDPTRIILGGQSSGADTGNAMLYSHADDPIVSGIALQSGSVQIIGAAETNVDSEFVRVAEALGCQNVDRATELDCMRGIDAGILHQAVSNQTFNAFGRPPGGAPMVDNATLFTLQEYDVRGRAGKFAKVPTLLGVTNDEGDAILNWSAECGVNKSASSIISASLLGCNIALESEYRYLNNVTAWRYRYMGVFPEVTPYSWLGSYHEVDVALLMGTYNSIPGAAGRRSAITPAASRYYQRMFATFVRNPADGLRKEYNWPPYHLSHRKLMKLFQNNTLSAALEDSTPYDEICREPPPLPWAAVAAPPPSC</sequence>
<gene>
    <name evidence="1" type="ORF">NLG97_g3763</name>
</gene>
<accession>A0ACC1QX60</accession>
<evidence type="ECO:0000313" key="2">
    <source>
        <dbReference type="Proteomes" id="UP001148737"/>
    </source>
</evidence>
<organism evidence="1 2">
    <name type="scientific">Lecanicillium saksenae</name>
    <dbReference type="NCBI Taxonomy" id="468837"/>
    <lineage>
        <taxon>Eukaryota</taxon>
        <taxon>Fungi</taxon>
        <taxon>Dikarya</taxon>
        <taxon>Ascomycota</taxon>
        <taxon>Pezizomycotina</taxon>
        <taxon>Sordariomycetes</taxon>
        <taxon>Hypocreomycetidae</taxon>
        <taxon>Hypocreales</taxon>
        <taxon>Cordycipitaceae</taxon>
        <taxon>Lecanicillium</taxon>
    </lineage>
</organism>
<dbReference type="Proteomes" id="UP001148737">
    <property type="component" value="Unassembled WGS sequence"/>
</dbReference>
<reference evidence="1" key="1">
    <citation type="submission" date="2022-07" db="EMBL/GenBank/DDBJ databases">
        <title>Genome Sequence of Lecanicillium saksenae.</title>
        <authorList>
            <person name="Buettner E."/>
        </authorList>
    </citation>
    <scope>NUCLEOTIDE SEQUENCE</scope>
    <source>
        <strain evidence="1">VT-O1</strain>
    </source>
</reference>
<name>A0ACC1QX60_9HYPO</name>
<comment type="caution">
    <text evidence="1">The sequence shown here is derived from an EMBL/GenBank/DDBJ whole genome shotgun (WGS) entry which is preliminary data.</text>
</comment>
<keyword evidence="2" id="KW-1185">Reference proteome</keyword>